<accession>A0A1B0AQP9</accession>
<dbReference type="Proteomes" id="UP000092460">
    <property type="component" value="Unassembled WGS sequence"/>
</dbReference>
<sequence>MQKHFEKSYNLCHQILFLVLVVLLHHATTILTDTTNYYPILQNLVFANFSKVFAKNAPLEENRGEGV</sequence>
<proteinExistence type="predicted"/>
<evidence type="ECO:0000313" key="2">
    <source>
        <dbReference type="Proteomes" id="UP000092460"/>
    </source>
</evidence>
<dbReference type="VEuPathDB" id="VectorBase:GPPI005124"/>
<reference evidence="1" key="2">
    <citation type="submission" date="2020-05" db="UniProtKB">
        <authorList>
            <consortium name="EnsemblMetazoa"/>
        </authorList>
    </citation>
    <scope>IDENTIFICATION</scope>
    <source>
        <strain evidence="1">IAEA</strain>
    </source>
</reference>
<name>A0A1B0AQP9_9MUSC</name>
<protein>
    <submittedName>
        <fullName evidence="1">Uncharacterized protein</fullName>
    </submittedName>
</protein>
<dbReference type="EMBL" id="JXJN01001998">
    <property type="status" value="NOT_ANNOTATED_CDS"/>
    <property type="molecule type" value="Genomic_DNA"/>
</dbReference>
<reference evidence="2" key="1">
    <citation type="submission" date="2015-01" db="EMBL/GenBank/DDBJ databases">
        <authorList>
            <person name="Aksoy S."/>
            <person name="Warren W."/>
            <person name="Wilson R.K."/>
        </authorList>
    </citation>
    <scope>NUCLEOTIDE SEQUENCE [LARGE SCALE GENOMIC DNA]</scope>
    <source>
        <strain evidence="2">IAEA</strain>
    </source>
</reference>
<organism evidence="1 2">
    <name type="scientific">Glossina palpalis gambiensis</name>
    <dbReference type="NCBI Taxonomy" id="67801"/>
    <lineage>
        <taxon>Eukaryota</taxon>
        <taxon>Metazoa</taxon>
        <taxon>Ecdysozoa</taxon>
        <taxon>Arthropoda</taxon>
        <taxon>Hexapoda</taxon>
        <taxon>Insecta</taxon>
        <taxon>Pterygota</taxon>
        <taxon>Neoptera</taxon>
        <taxon>Endopterygota</taxon>
        <taxon>Diptera</taxon>
        <taxon>Brachycera</taxon>
        <taxon>Muscomorpha</taxon>
        <taxon>Hippoboscoidea</taxon>
        <taxon>Glossinidae</taxon>
        <taxon>Glossina</taxon>
    </lineage>
</organism>
<dbReference type="EnsemblMetazoa" id="GPPI005124-RA">
    <property type="protein sequence ID" value="GPPI005124-PA"/>
    <property type="gene ID" value="GPPI005124"/>
</dbReference>
<dbReference type="AlphaFoldDB" id="A0A1B0AQP9"/>
<evidence type="ECO:0000313" key="1">
    <source>
        <dbReference type="EnsemblMetazoa" id="GPPI005124-PA"/>
    </source>
</evidence>
<keyword evidence="2" id="KW-1185">Reference proteome</keyword>